<feature type="domain" description="C-type lectin" evidence="2">
    <location>
        <begin position="43"/>
        <end position="110"/>
    </location>
</feature>
<evidence type="ECO:0000259" key="2">
    <source>
        <dbReference type="PROSITE" id="PS50041"/>
    </source>
</evidence>
<dbReference type="PANTHER" id="PTHR45710">
    <property type="entry name" value="C-TYPE LECTIN DOMAIN-CONTAINING PROTEIN 180"/>
    <property type="match status" value="1"/>
</dbReference>
<dbReference type="Gene3D" id="3.10.100.10">
    <property type="entry name" value="Mannose-Binding Protein A, subunit A"/>
    <property type="match status" value="1"/>
</dbReference>
<reference evidence="3" key="1">
    <citation type="submission" date="2025-08" db="UniProtKB">
        <authorList>
            <consortium name="Ensembl"/>
        </authorList>
    </citation>
    <scope>IDENTIFICATION</scope>
</reference>
<organism evidence="3 4">
    <name type="scientific">Cyprinodon variegatus</name>
    <name type="common">Sheepshead minnow</name>
    <dbReference type="NCBI Taxonomy" id="28743"/>
    <lineage>
        <taxon>Eukaryota</taxon>
        <taxon>Metazoa</taxon>
        <taxon>Chordata</taxon>
        <taxon>Craniata</taxon>
        <taxon>Vertebrata</taxon>
        <taxon>Euteleostomi</taxon>
        <taxon>Actinopterygii</taxon>
        <taxon>Neopterygii</taxon>
        <taxon>Teleostei</taxon>
        <taxon>Neoteleostei</taxon>
        <taxon>Acanthomorphata</taxon>
        <taxon>Ovalentaria</taxon>
        <taxon>Atherinomorphae</taxon>
        <taxon>Cyprinodontiformes</taxon>
        <taxon>Cyprinodontidae</taxon>
        <taxon>Cyprinodon</taxon>
    </lineage>
</organism>
<accession>A0A3Q2E291</accession>
<dbReference type="PROSITE" id="PS50041">
    <property type="entry name" value="C_TYPE_LECTIN_2"/>
    <property type="match status" value="1"/>
</dbReference>
<dbReference type="InterPro" id="IPR050828">
    <property type="entry name" value="C-type_lectin/matrix_domain"/>
</dbReference>
<comment type="subcellular location">
    <subcellularLocation>
        <location evidence="1">Cell membrane</location>
        <topology evidence="1">Single-pass type II membrane protein</topology>
    </subcellularLocation>
</comment>
<keyword evidence="4" id="KW-1185">Reference proteome</keyword>
<dbReference type="GO" id="GO:0005886">
    <property type="term" value="C:plasma membrane"/>
    <property type="evidence" value="ECO:0007669"/>
    <property type="project" value="UniProtKB-SubCell"/>
</dbReference>
<dbReference type="SUPFAM" id="SSF56436">
    <property type="entry name" value="C-type lectin-like"/>
    <property type="match status" value="1"/>
</dbReference>
<reference evidence="3" key="2">
    <citation type="submission" date="2025-09" db="UniProtKB">
        <authorList>
            <consortium name="Ensembl"/>
        </authorList>
    </citation>
    <scope>IDENTIFICATION</scope>
</reference>
<dbReference type="GeneTree" id="ENSGT01090000260488"/>
<protein>
    <recommendedName>
        <fullName evidence="2">C-type lectin domain-containing protein</fullName>
    </recommendedName>
</protein>
<name>A0A3Q2E291_CYPVA</name>
<sequence>AFDCRICIMAEDHQDIPVASVEPGDSPRIVYVKTVKDVCPSVYYISTSRKSWHESRKDCLERGADLLIINSQEEQKFMIQFKRPFWIGLIYAAREKEWKWIDGTLLNTRFGMCFQIMIQPS</sequence>
<evidence type="ECO:0000256" key="1">
    <source>
        <dbReference type="ARBA" id="ARBA00004401"/>
    </source>
</evidence>
<dbReference type="Proteomes" id="UP000265020">
    <property type="component" value="Unassembled WGS sequence"/>
</dbReference>
<dbReference type="AlphaFoldDB" id="A0A3Q2E291"/>
<dbReference type="InterPro" id="IPR001304">
    <property type="entry name" value="C-type_lectin-like"/>
</dbReference>
<evidence type="ECO:0000313" key="3">
    <source>
        <dbReference type="Ensembl" id="ENSCVAP00000025429.1"/>
    </source>
</evidence>
<dbReference type="Pfam" id="PF00059">
    <property type="entry name" value="Lectin_C"/>
    <property type="match status" value="1"/>
</dbReference>
<evidence type="ECO:0000313" key="4">
    <source>
        <dbReference type="Proteomes" id="UP000265020"/>
    </source>
</evidence>
<dbReference type="PANTHER" id="PTHR45710:SF8">
    <property type="entry name" value="RERATING FAMILY MEMBER 4"/>
    <property type="match status" value="1"/>
</dbReference>
<dbReference type="InterPro" id="IPR016187">
    <property type="entry name" value="CTDL_fold"/>
</dbReference>
<dbReference type="InterPro" id="IPR016186">
    <property type="entry name" value="C-type_lectin-like/link_sf"/>
</dbReference>
<dbReference type="Ensembl" id="ENSCVAT00000001650.1">
    <property type="protein sequence ID" value="ENSCVAP00000025429.1"/>
    <property type="gene ID" value="ENSCVAG00000010222.1"/>
</dbReference>
<proteinExistence type="predicted"/>